<keyword evidence="3" id="KW-1185">Reference proteome</keyword>
<protein>
    <submittedName>
        <fullName evidence="2">Uncharacterized protein</fullName>
    </submittedName>
</protein>
<feature type="signal peptide" evidence="1">
    <location>
        <begin position="1"/>
        <end position="23"/>
    </location>
</feature>
<sequence>MAAMTVLVCNTLVNVMFLYRVFWKDEDDTVHEPSETSKSTHPLPLTSTFITPPATTTFVLTELSRPPAYSTGTGLSTGKSISFVPCEKESSITPPTRRLSV</sequence>
<dbReference type="AlphaFoldDB" id="A0A9P3PQS2"/>
<gene>
    <name evidence="2" type="ORF">LshimejAT787_0703840</name>
</gene>
<proteinExistence type="predicted"/>
<dbReference type="Proteomes" id="UP001063166">
    <property type="component" value="Unassembled WGS sequence"/>
</dbReference>
<evidence type="ECO:0000256" key="1">
    <source>
        <dbReference type="SAM" id="SignalP"/>
    </source>
</evidence>
<evidence type="ECO:0000313" key="2">
    <source>
        <dbReference type="EMBL" id="GLB39874.1"/>
    </source>
</evidence>
<accession>A0A9P3PQS2</accession>
<organism evidence="2 3">
    <name type="scientific">Lyophyllum shimeji</name>
    <name type="common">Hon-shimeji</name>
    <name type="synonym">Tricholoma shimeji</name>
    <dbReference type="NCBI Taxonomy" id="47721"/>
    <lineage>
        <taxon>Eukaryota</taxon>
        <taxon>Fungi</taxon>
        <taxon>Dikarya</taxon>
        <taxon>Basidiomycota</taxon>
        <taxon>Agaricomycotina</taxon>
        <taxon>Agaricomycetes</taxon>
        <taxon>Agaricomycetidae</taxon>
        <taxon>Agaricales</taxon>
        <taxon>Tricholomatineae</taxon>
        <taxon>Lyophyllaceae</taxon>
        <taxon>Lyophyllum</taxon>
    </lineage>
</organism>
<dbReference type="EMBL" id="BRPK01000007">
    <property type="protein sequence ID" value="GLB39874.1"/>
    <property type="molecule type" value="Genomic_DNA"/>
</dbReference>
<comment type="caution">
    <text evidence="2">The sequence shown here is derived from an EMBL/GenBank/DDBJ whole genome shotgun (WGS) entry which is preliminary data.</text>
</comment>
<evidence type="ECO:0000313" key="3">
    <source>
        <dbReference type="Proteomes" id="UP001063166"/>
    </source>
</evidence>
<name>A0A9P3PQS2_LYOSH</name>
<reference evidence="2" key="1">
    <citation type="submission" date="2022-07" db="EMBL/GenBank/DDBJ databases">
        <title>The genome of Lyophyllum shimeji provides insight into the initial evolution of ectomycorrhizal fungal genome.</title>
        <authorList>
            <person name="Kobayashi Y."/>
            <person name="Shibata T."/>
            <person name="Hirakawa H."/>
            <person name="Shigenobu S."/>
            <person name="Nishiyama T."/>
            <person name="Yamada A."/>
            <person name="Hasebe M."/>
            <person name="Kawaguchi M."/>
        </authorList>
    </citation>
    <scope>NUCLEOTIDE SEQUENCE</scope>
    <source>
        <strain evidence="2">AT787</strain>
    </source>
</reference>
<feature type="chain" id="PRO_5040245842" evidence="1">
    <location>
        <begin position="24"/>
        <end position="101"/>
    </location>
</feature>
<keyword evidence="1" id="KW-0732">Signal</keyword>